<dbReference type="Proteomes" id="UP000054408">
    <property type="component" value="Unassembled WGS sequence"/>
</dbReference>
<evidence type="ECO:0000256" key="1">
    <source>
        <dbReference type="SAM" id="Phobius"/>
    </source>
</evidence>
<feature type="transmembrane region" description="Helical" evidence="1">
    <location>
        <begin position="483"/>
        <end position="505"/>
    </location>
</feature>
<sequence length="519" mass="56057">MMKDLATVALLAAVALLVAQPAVGAKSLDLDVVGVHKYTELLTGNTEALVTVCPVPVEIMRHTVECDVESFVKVGLEYANEVGPGNRSALGYEVLDIVNDFLDSAKGTTPVNDVWGYYSQETGMTLAVVGAGNGVSILDTTVPQAPVSAAFFKGYFSIWRDHKAYSNYIYSVHDSMYGQAFIDSLTNVDPTYLEPYKTGDGLSVIDVSFPRTPKEVKRDNSDFEFAHNIFIETDRPYAYVCGGDVTKGMASAGGIRVYDLSDPENPVSIATWGDFYVHDLVVQYREDAGYVLYACGINETPPNPSLFLLGVNDPAGAGVETISIWPTTYKLTHNAWPTLNNEYLYVTHEDIGSPVTIFDIRDVHAVKEVNEIYIVKDNDGVSAHNAFVKGEDELWISYYTEGVVVYDISDPVHPVVAGQYDTSHLKVGFGGAWGVWPGYGDPNPYIYVSDMQHGLFVIEPKDVTPAAPSPIPAPAKTSLAGPYAVSFISLFIGFAAAAGLAFIVIKARSSGGAGAYVAV</sequence>
<proteinExistence type="predicted"/>
<feature type="chain" id="PRO_5005537871" evidence="2">
    <location>
        <begin position="26"/>
        <end position="519"/>
    </location>
</feature>
<dbReference type="NCBIfam" id="TIGR04312">
    <property type="entry name" value="choice_anch_B"/>
    <property type="match status" value="1"/>
</dbReference>
<keyword evidence="1" id="KW-0812">Transmembrane</keyword>
<dbReference type="RefSeq" id="XP_013761166.1">
    <property type="nucleotide sequence ID" value="XM_013905712.1"/>
</dbReference>
<organism evidence="3 4">
    <name type="scientific">Thecamonas trahens ATCC 50062</name>
    <dbReference type="NCBI Taxonomy" id="461836"/>
    <lineage>
        <taxon>Eukaryota</taxon>
        <taxon>Apusozoa</taxon>
        <taxon>Apusomonadida</taxon>
        <taxon>Apusomonadidae</taxon>
        <taxon>Thecamonas</taxon>
    </lineage>
</organism>
<name>A0A0L0DV08_THETB</name>
<dbReference type="GeneID" id="25561845"/>
<dbReference type="STRING" id="461836.A0A0L0DV08"/>
<keyword evidence="3" id="KW-0401">Integrin</keyword>
<evidence type="ECO:0000313" key="4">
    <source>
        <dbReference type="Proteomes" id="UP000054408"/>
    </source>
</evidence>
<dbReference type="EMBL" id="GL349440">
    <property type="protein sequence ID" value="KNC56124.1"/>
    <property type="molecule type" value="Genomic_DNA"/>
</dbReference>
<gene>
    <name evidence="3" type="ORF">AMSG_02141</name>
</gene>
<dbReference type="InterPro" id="IPR027589">
    <property type="entry name" value="Choice_anch_B"/>
</dbReference>
<keyword evidence="4" id="KW-1185">Reference proteome</keyword>
<protein>
    <submittedName>
        <fullName evidence="3">Na-Ca exchanger/integrin-beta4</fullName>
    </submittedName>
</protein>
<keyword evidence="1" id="KW-0472">Membrane</keyword>
<feature type="signal peptide" evidence="2">
    <location>
        <begin position="1"/>
        <end position="25"/>
    </location>
</feature>
<dbReference type="eggNOG" id="ENOG502SCVU">
    <property type="taxonomic scope" value="Eukaryota"/>
</dbReference>
<dbReference type="SUPFAM" id="SSF51004">
    <property type="entry name" value="C-terminal (heme d1) domain of cytochrome cd1-nitrite reductase"/>
    <property type="match status" value="1"/>
</dbReference>
<keyword evidence="2" id="KW-0732">Signal</keyword>
<evidence type="ECO:0000313" key="3">
    <source>
        <dbReference type="EMBL" id="KNC56124.1"/>
    </source>
</evidence>
<dbReference type="InterPro" id="IPR011048">
    <property type="entry name" value="Haem_d1_sf"/>
</dbReference>
<keyword evidence="1" id="KW-1133">Transmembrane helix</keyword>
<evidence type="ECO:0000256" key="2">
    <source>
        <dbReference type="SAM" id="SignalP"/>
    </source>
</evidence>
<dbReference type="AlphaFoldDB" id="A0A0L0DV08"/>
<reference evidence="3 4" key="1">
    <citation type="submission" date="2010-05" db="EMBL/GenBank/DDBJ databases">
        <title>The Genome Sequence of Thecamonas trahens ATCC 50062.</title>
        <authorList>
            <consortium name="The Broad Institute Genome Sequencing Platform"/>
            <person name="Russ C."/>
            <person name="Cuomo C."/>
            <person name="Shea T."/>
            <person name="Young S.K."/>
            <person name="Zeng Q."/>
            <person name="Koehrsen M."/>
            <person name="Haas B."/>
            <person name="Borodovsky M."/>
            <person name="Guigo R."/>
            <person name="Alvarado L."/>
            <person name="Berlin A."/>
            <person name="Bochicchio J."/>
            <person name="Borenstein D."/>
            <person name="Chapman S."/>
            <person name="Chen Z."/>
            <person name="Freedman E."/>
            <person name="Gellesch M."/>
            <person name="Goldberg J."/>
            <person name="Griggs A."/>
            <person name="Gujja S."/>
            <person name="Heilman E."/>
            <person name="Heiman D."/>
            <person name="Hepburn T."/>
            <person name="Howarth C."/>
            <person name="Jen D."/>
            <person name="Larson L."/>
            <person name="Mehta T."/>
            <person name="Park D."/>
            <person name="Pearson M."/>
            <person name="Roberts A."/>
            <person name="Saif S."/>
            <person name="Shenoy N."/>
            <person name="Sisk P."/>
            <person name="Stolte C."/>
            <person name="Sykes S."/>
            <person name="Thomson T."/>
            <person name="Walk T."/>
            <person name="White J."/>
            <person name="Yandava C."/>
            <person name="Burger G."/>
            <person name="Gray M.W."/>
            <person name="Holland P.W.H."/>
            <person name="King N."/>
            <person name="Lang F.B.F."/>
            <person name="Roger A.J."/>
            <person name="Ruiz-Trillo I."/>
            <person name="Lander E."/>
            <person name="Nusbaum C."/>
        </authorList>
    </citation>
    <scope>NUCLEOTIDE SEQUENCE [LARGE SCALE GENOMIC DNA]</scope>
    <source>
        <strain evidence="3 4">ATCC 50062</strain>
    </source>
</reference>
<dbReference type="GO" id="GO:0007229">
    <property type="term" value="P:integrin-mediated signaling pathway"/>
    <property type="evidence" value="ECO:0007669"/>
    <property type="project" value="UniProtKB-KW"/>
</dbReference>
<accession>A0A0L0DV08</accession>